<keyword evidence="4" id="KW-1185">Reference proteome</keyword>
<gene>
    <name evidence="3" type="ORF">SAMN04488051_11012</name>
</gene>
<feature type="domain" description="NADPH-dependent FMN reductase-like" evidence="2">
    <location>
        <begin position="1"/>
        <end position="142"/>
    </location>
</feature>
<dbReference type="STRING" id="152573.SAMN04488051_11012"/>
<evidence type="ECO:0000313" key="4">
    <source>
        <dbReference type="Proteomes" id="UP000198773"/>
    </source>
</evidence>
<sequence length="214" mass="23739">MNALIICASQRQEAESAKVSQLIGRLMEHIEPKATINTLYLADFPRALHCYGYHAAEPVGNQQAITEEKKILQDALRHCTMVIVVTPEWGGMIPPALTNLFLLSAFGSANGMPLAHKPGFIVSISASEGGHYPISQLRGYTSKNSHLTWIPLHCIIRHVERFLQHPWSPEDESPDSHTQSRLITGLTCLIAYESALKTIREALLPLSEKHPFGQ</sequence>
<dbReference type="InterPro" id="IPR005025">
    <property type="entry name" value="FMN_Rdtase-like_dom"/>
</dbReference>
<keyword evidence="1" id="KW-0288">FMN</keyword>
<dbReference type="Pfam" id="PF03358">
    <property type="entry name" value="FMN_red"/>
    <property type="match status" value="1"/>
</dbReference>
<accession>A0A1H4FDS6</accession>
<evidence type="ECO:0000256" key="1">
    <source>
        <dbReference type="ARBA" id="ARBA00022643"/>
    </source>
</evidence>
<evidence type="ECO:0000313" key="3">
    <source>
        <dbReference type="EMBL" id="SEA95425.1"/>
    </source>
</evidence>
<name>A0A1H4FDS6_ALKAM</name>
<evidence type="ECO:0000259" key="2">
    <source>
        <dbReference type="Pfam" id="PF03358"/>
    </source>
</evidence>
<dbReference type="Proteomes" id="UP000198773">
    <property type="component" value="Unassembled WGS sequence"/>
</dbReference>
<keyword evidence="1" id="KW-0285">Flavoprotein</keyword>
<dbReference type="GO" id="GO:0016491">
    <property type="term" value="F:oxidoreductase activity"/>
    <property type="evidence" value="ECO:0007669"/>
    <property type="project" value="InterPro"/>
</dbReference>
<dbReference type="InterPro" id="IPR029039">
    <property type="entry name" value="Flavoprotein-like_sf"/>
</dbReference>
<dbReference type="EMBL" id="FNRM01000010">
    <property type="protein sequence ID" value="SEA95425.1"/>
    <property type="molecule type" value="Genomic_DNA"/>
</dbReference>
<organism evidence="3 4">
    <name type="scientific">Alkalimonas amylolytica</name>
    <dbReference type="NCBI Taxonomy" id="152573"/>
    <lineage>
        <taxon>Bacteria</taxon>
        <taxon>Pseudomonadati</taxon>
        <taxon>Pseudomonadota</taxon>
        <taxon>Gammaproteobacteria</taxon>
        <taxon>Alkalimonas</taxon>
    </lineage>
</organism>
<proteinExistence type="predicted"/>
<dbReference type="Gene3D" id="3.40.50.360">
    <property type="match status" value="1"/>
</dbReference>
<dbReference type="SUPFAM" id="SSF52218">
    <property type="entry name" value="Flavoproteins"/>
    <property type="match status" value="1"/>
</dbReference>
<protein>
    <submittedName>
        <fullName evidence="3">NADPH-dependent FMN reductase</fullName>
    </submittedName>
</protein>
<dbReference type="RefSeq" id="WP_091344722.1">
    <property type="nucleotide sequence ID" value="NZ_FNRM01000010.1"/>
</dbReference>
<reference evidence="3 4" key="1">
    <citation type="submission" date="2016-10" db="EMBL/GenBank/DDBJ databases">
        <authorList>
            <person name="de Groot N.N."/>
        </authorList>
    </citation>
    <scope>NUCLEOTIDE SEQUENCE [LARGE SCALE GENOMIC DNA]</scope>
    <source>
        <strain evidence="3 4">CGMCC 1.3430</strain>
    </source>
</reference>
<dbReference type="OrthoDB" id="5563352at2"/>
<dbReference type="AlphaFoldDB" id="A0A1H4FDS6"/>